<feature type="transmembrane region" description="Helical" evidence="1">
    <location>
        <begin position="352"/>
        <end position="373"/>
    </location>
</feature>
<accession>A0AAD6SV77</accession>
<keyword evidence="1" id="KW-0812">Transmembrane</keyword>
<dbReference type="AlphaFoldDB" id="A0AAD6SV77"/>
<protein>
    <submittedName>
        <fullName evidence="3">Uncharacterized protein</fullName>
    </submittedName>
</protein>
<feature type="transmembrane region" description="Helical" evidence="1">
    <location>
        <begin position="69"/>
        <end position="88"/>
    </location>
</feature>
<dbReference type="PANTHER" id="PTHR35043:SF7">
    <property type="entry name" value="TRANSCRIPTION FACTOR DOMAIN-CONTAINING PROTEIN"/>
    <property type="match status" value="1"/>
</dbReference>
<evidence type="ECO:0000313" key="4">
    <source>
        <dbReference type="Proteomes" id="UP001218188"/>
    </source>
</evidence>
<name>A0AAD6SV77_9AGAR</name>
<feature type="transmembrane region" description="Helical" evidence="1">
    <location>
        <begin position="41"/>
        <end position="57"/>
    </location>
</feature>
<feature type="signal peptide" evidence="2">
    <location>
        <begin position="1"/>
        <end position="17"/>
    </location>
</feature>
<keyword evidence="1" id="KW-1133">Transmembrane helix</keyword>
<feature type="transmembrane region" description="Helical" evidence="1">
    <location>
        <begin position="309"/>
        <end position="331"/>
    </location>
</feature>
<dbReference type="Proteomes" id="UP001218188">
    <property type="component" value="Unassembled WGS sequence"/>
</dbReference>
<keyword evidence="1" id="KW-0472">Membrane</keyword>
<keyword evidence="2" id="KW-0732">Signal</keyword>
<feature type="chain" id="PRO_5042225113" evidence="2">
    <location>
        <begin position="18"/>
        <end position="390"/>
    </location>
</feature>
<proteinExistence type="predicted"/>
<evidence type="ECO:0000313" key="3">
    <source>
        <dbReference type="EMBL" id="KAJ7034380.1"/>
    </source>
</evidence>
<evidence type="ECO:0000256" key="1">
    <source>
        <dbReference type="SAM" id="Phobius"/>
    </source>
</evidence>
<dbReference type="EMBL" id="JARJCM010000057">
    <property type="protein sequence ID" value="KAJ7034380.1"/>
    <property type="molecule type" value="Genomic_DNA"/>
</dbReference>
<feature type="transmembrane region" description="Helical" evidence="1">
    <location>
        <begin position="270"/>
        <end position="297"/>
    </location>
</feature>
<keyword evidence="4" id="KW-1185">Reference proteome</keyword>
<reference evidence="3" key="1">
    <citation type="submission" date="2023-03" db="EMBL/GenBank/DDBJ databases">
        <title>Massive genome expansion in bonnet fungi (Mycena s.s.) driven by repeated elements and novel gene families across ecological guilds.</title>
        <authorList>
            <consortium name="Lawrence Berkeley National Laboratory"/>
            <person name="Harder C.B."/>
            <person name="Miyauchi S."/>
            <person name="Viragh M."/>
            <person name="Kuo A."/>
            <person name="Thoen E."/>
            <person name="Andreopoulos B."/>
            <person name="Lu D."/>
            <person name="Skrede I."/>
            <person name="Drula E."/>
            <person name="Henrissat B."/>
            <person name="Morin E."/>
            <person name="Kohler A."/>
            <person name="Barry K."/>
            <person name="LaButti K."/>
            <person name="Morin E."/>
            <person name="Salamov A."/>
            <person name="Lipzen A."/>
            <person name="Mereny Z."/>
            <person name="Hegedus B."/>
            <person name="Baldrian P."/>
            <person name="Stursova M."/>
            <person name="Weitz H."/>
            <person name="Taylor A."/>
            <person name="Grigoriev I.V."/>
            <person name="Nagy L.G."/>
            <person name="Martin F."/>
            <person name="Kauserud H."/>
        </authorList>
    </citation>
    <scope>NUCLEOTIDE SEQUENCE</scope>
    <source>
        <strain evidence="3">CBHHK200</strain>
    </source>
</reference>
<gene>
    <name evidence="3" type="ORF">C8F04DRAFT_1234252</name>
</gene>
<sequence length="390" mass="43019">MLFWILVAGRLSGFTQGHPDLISRDTSCDSISNNCRTLFDIVWGCLATIFACTWVALHQNVPDPKLRMMLITILAPEVIVSFAARQFMSSLWISKKFNVSNTHGFFCTMRGFVSQEGHPIAKVRQLPAYISAIREVQEADIMDRSKGDALSKGFAFMQALWFVTQCLARVVQGLYRIGSRHIGICHSQHLHPVAVVAKTARCAAAPRPGLVRCSDPRESTNVGQLPRTAVSLRRKFVETALHVVGEDFTYHPETSTSVPSFYSMSIDHEIYGFVTAGVVLAAGAIFGGIHCAAWNALFPSASEMWTWRIASVFIAAYPVIVACVGVFIDTLDDRGVGGVAKQTLKVTLDIGIGIYIICRLVLIILVFTTLRALSSADFIDVNWSQYFPHL</sequence>
<organism evidence="3 4">
    <name type="scientific">Mycena alexandri</name>
    <dbReference type="NCBI Taxonomy" id="1745969"/>
    <lineage>
        <taxon>Eukaryota</taxon>
        <taxon>Fungi</taxon>
        <taxon>Dikarya</taxon>
        <taxon>Basidiomycota</taxon>
        <taxon>Agaricomycotina</taxon>
        <taxon>Agaricomycetes</taxon>
        <taxon>Agaricomycetidae</taxon>
        <taxon>Agaricales</taxon>
        <taxon>Marasmiineae</taxon>
        <taxon>Mycenaceae</taxon>
        <taxon>Mycena</taxon>
    </lineage>
</organism>
<comment type="caution">
    <text evidence="3">The sequence shown here is derived from an EMBL/GenBank/DDBJ whole genome shotgun (WGS) entry which is preliminary data.</text>
</comment>
<dbReference type="PANTHER" id="PTHR35043">
    <property type="entry name" value="TRANSCRIPTION FACTOR DOMAIN-CONTAINING PROTEIN"/>
    <property type="match status" value="1"/>
</dbReference>
<evidence type="ECO:0000256" key="2">
    <source>
        <dbReference type="SAM" id="SignalP"/>
    </source>
</evidence>